<keyword evidence="8 11" id="KW-1133">Transmembrane helix</keyword>
<dbReference type="GO" id="GO:0098655">
    <property type="term" value="P:monoatomic cation transmembrane transport"/>
    <property type="evidence" value="ECO:0007669"/>
    <property type="project" value="UniProtKB-ARBA"/>
</dbReference>
<dbReference type="SUPFAM" id="SSF57667">
    <property type="entry name" value="beta-beta-alpha zinc fingers"/>
    <property type="match status" value="1"/>
</dbReference>
<evidence type="ECO:0000256" key="4">
    <source>
        <dbReference type="ARBA" id="ARBA00022692"/>
    </source>
</evidence>
<evidence type="ECO:0000313" key="14">
    <source>
        <dbReference type="EMBL" id="KAL2524460.1"/>
    </source>
</evidence>
<keyword evidence="5" id="KW-0479">Metal-binding</keyword>
<dbReference type="GO" id="GO:0008270">
    <property type="term" value="F:zinc ion binding"/>
    <property type="evidence" value="ECO:0007669"/>
    <property type="project" value="UniProtKB-KW"/>
</dbReference>
<feature type="signal peptide" evidence="12">
    <location>
        <begin position="1"/>
        <end position="20"/>
    </location>
</feature>
<evidence type="ECO:0000256" key="9">
    <source>
        <dbReference type="ARBA" id="ARBA00023065"/>
    </source>
</evidence>
<feature type="transmembrane region" description="Helical" evidence="11">
    <location>
        <begin position="50"/>
        <end position="70"/>
    </location>
</feature>
<evidence type="ECO:0000256" key="3">
    <source>
        <dbReference type="ARBA" id="ARBA00022448"/>
    </source>
</evidence>
<feature type="domain" description="BED-type" evidence="13">
    <location>
        <begin position="403"/>
        <end position="449"/>
    </location>
</feature>
<dbReference type="SMART" id="SM00614">
    <property type="entry name" value="ZnF_BED"/>
    <property type="match status" value="1"/>
</dbReference>
<evidence type="ECO:0000256" key="8">
    <source>
        <dbReference type="ARBA" id="ARBA00022989"/>
    </source>
</evidence>
<keyword evidence="7" id="KW-0862">Zinc</keyword>
<keyword evidence="3 11" id="KW-0813">Transport</keyword>
<dbReference type="InterPro" id="IPR036236">
    <property type="entry name" value="Znf_C2H2_sf"/>
</dbReference>
<dbReference type="GO" id="GO:0000041">
    <property type="term" value="P:transition metal ion transport"/>
    <property type="evidence" value="ECO:0007669"/>
    <property type="project" value="UniProtKB-ARBA"/>
</dbReference>
<feature type="transmembrane region" description="Helical" evidence="11">
    <location>
        <begin position="123"/>
        <end position="144"/>
    </location>
</feature>
<dbReference type="InterPro" id="IPR004698">
    <property type="entry name" value="Zn/Fe_permease_fun/pln"/>
</dbReference>
<feature type="transmembrane region" description="Helical" evidence="11">
    <location>
        <begin position="198"/>
        <end position="218"/>
    </location>
</feature>
<evidence type="ECO:0000256" key="5">
    <source>
        <dbReference type="ARBA" id="ARBA00022723"/>
    </source>
</evidence>
<comment type="subcellular location">
    <subcellularLocation>
        <location evidence="1 11">Membrane</location>
        <topology evidence="1 11">Multi-pass membrane protein</topology>
    </subcellularLocation>
</comment>
<dbReference type="Proteomes" id="UP001604336">
    <property type="component" value="Unassembled WGS sequence"/>
</dbReference>
<evidence type="ECO:0000256" key="6">
    <source>
        <dbReference type="ARBA" id="ARBA00022771"/>
    </source>
</evidence>
<feature type="transmembrane region" description="Helical" evidence="11">
    <location>
        <begin position="290"/>
        <end position="317"/>
    </location>
</feature>
<evidence type="ECO:0000256" key="2">
    <source>
        <dbReference type="ARBA" id="ARBA00006939"/>
    </source>
</evidence>
<dbReference type="Pfam" id="PF02535">
    <property type="entry name" value="Zip"/>
    <property type="match status" value="1"/>
</dbReference>
<feature type="chain" id="PRO_5044758204" evidence="12">
    <location>
        <begin position="21"/>
        <end position="490"/>
    </location>
</feature>
<comment type="caution">
    <text evidence="11">Lacks conserved residue(s) required for the propagation of feature annotation.</text>
</comment>
<comment type="similarity">
    <text evidence="2 11">Belongs to the ZIP transporter (TC 2.A.5) family.</text>
</comment>
<keyword evidence="4 11" id="KW-0812">Transmembrane</keyword>
<feature type="transmembrane region" description="Helical" evidence="11">
    <location>
        <begin position="262"/>
        <end position="284"/>
    </location>
</feature>
<accession>A0ABD1UHD3</accession>
<comment type="caution">
    <text evidence="14">The sequence shown here is derived from an EMBL/GenBank/DDBJ whole genome shotgun (WGS) entry which is preliminary data.</text>
</comment>
<evidence type="ECO:0000313" key="15">
    <source>
        <dbReference type="Proteomes" id="UP001604336"/>
    </source>
</evidence>
<dbReference type="InterPro" id="IPR003656">
    <property type="entry name" value="Znf_BED"/>
</dbReference>
<gene>
    <name evidence="14" type="ORF">Adt_09514</name>
</gene>
<keyword evidence="12" id="KW-0732">Signal</keyword>
<organism evidence="14 15">
    <name type="scientific">Abeliophyllum distichum</name>
    <dbReference type="NCBI Taxonomy" id="126358"/>
    <lineage>
        <taxon>Eukaryota</taxon>
        <taxon>Viridiplantae</taxon>
        <taxon>Streptophyta</taxon>
        <taxon>Embryophyta</taxon>
        <taxon>Tracheophyta</taxon>
        <taxon>Spermatophyta</taxon>
        <taxon>Magnoliopsida</taxon>
        <taxon>eudicotyledons</taxon>
        <taxon>Gunneridae</taxon>
        <taxon>Pentapetalae</taxon>
        <taxon>asterids</taxon>
        <taxon>lamiids</taxon>
        <taxon>Lamiales</taxon>
        <taxon>Oleaceae</taxon>
        <taxon>Forsythieae</taxon>
        <taxon>Abeliophyllum</taxon>
    </lineage>
</organism>
<keyword evidence="6" id="KW-0863">Zinc-finger</keyword>
<evidence type="ECO:0000256" key="1">
    <source>
        <dbReference type="ARBA" id="ARBA00004141"/>
    </source>
</evidence>
<dbReference type="GO" id="GO:0098662">
    <property type="term" value="P:inorganic cation transmembrane transport"/>
    <property type="evidence" value="ECO:0007669"/>
    <property type="project" value="UniProtKB-ARBA"/>
</dbReference>
<keyword evidence="9 11" id="KW-0406">Ion transport</keyword>
<dbReference type="NCBIfam" id="TIGR00820">
    <property type="entry name" value="zip"/>
    <property type="match status" value="1"/>
</dbReference>
<protein>
    <submittedName>
        <fullName evidence="14">Zinc transporter 7</fullName>
    </submittedName>
</protein>
<keyword evidence="15" id="KW-1185">Reference proteome</keyword>
<dbReference type="InterPro" id="IPR003689">
    <property type="entry name" value="ZIP"/>
</dbReference>
<evidence type="ECO:0000256" key="10">
    <source>
        <dbReference type="ARBA" id="ARBA00023136"/>
    </source>
</evidence>
<feature type="transmembrane region" description="Helical" evidence="11">
    <location>
        <begin position="82"/>
        <end position="103"/>
    </location>
</feature>
<dbReference type="PANTHER" id="PTHR11040:SF41">
    <property type="entry name" value="ZINC TRANSPORTER 7"/>
    <property type="match status" value="1"/>
</dbReference>
<evidence type="ECO:0000256" key="12">
    <source>
        <dbReference type="SAM" id="SignalP"/>
    </source>
</evidence>
<reference evidence="15" key="1">
    <citation type="submission" date="2024-07" db="EMBL/GenBank/DDBJ databases">
        <title>Two chromosome-level genome assemblies of Korean endemic species Abeliophyllum distichum and Forsythia ovata (Oleaceae).</title>
        <authorList>
            <person name="Jang H."/>
        </authorList>
    </citation>
    <scope>NUCLEOTIDE SEQUENCE [LARGE SCALE GENOMIC DNA]</scope>
</reference>
<keyword evidence="10 11" id="KW-0472">Membrane</keyword>
<evidence type="ECO:0000259" key="13">
    <source>
        <dbReference type="Pfam" id="PF02892"/>
    </source>
</evidence>
<dbReference type="EMBL" id="JBFOLK010000003">
    <property type="protein sequence ID" value="KAL2524460.1"/>
    <property type="molecule type" value="Genomic_DNA"/>
</dbReference>
<dbReference type="PANTHER" id="PTHR11040">
    <property type="entry name" value="ZINC/IRON TRANSPORTER"/>
    <property type="match status" value="1"/>
</dbReference>
<dbReference type="Pfam" id="PF02892">
    <property type="entry name" value="zf-BED"/>
    <property type="match status" value="1"/>
</dbReference>
<evidence type="ECO:0000256" key="7">
    <source>
        <dbReference type="ARBA" id="ARBA00022833"/>
    </source>
</evidence>
<dbReference type="GO" id="GO:0016020">
    <property type="term" value="C:membrane"/>
    <property type="evidence" value="ECO:0007669"/>
    <property type="project" value="UniProtKB-SubCell"/>
</dbReference>
<evidence type="ECO:0000256" key="11">
    <source>
        <dbReference type="RuleBase" id="RU362088"/>
    </source>
</evidence>
<name>A0ABD1UHD3_9LAMI</name>
<dbReference type="AlphaFoldDB" id="A0ABD1UHD3"/>
<sequence length="490" mass="53887">MALSTKFLAVIFFFASHAFGLSETNTPPQCSRSITSTGCHNKSQALNLKLIAIASILTTSVIGVSLPIFSRAVPALKPDTDLFVLVKAFASGVILATGYMHVMPDSFDDLRSKCLPENPWKKFPFTTFVAMLSAIFTLMMDSYAMSYYRKRNLECGVESNKDAMSTGKVESQTSGHFHINNGEIRVDENASQLLRYRVVAQVLELGIVVHSIVIGLSMGASENPCTIRPLVAALCFHQLFEGMGLGGCILQAEYGAKVKGILVFFFSATTPFGIALGIGLSNVYSENSPTALIVVGLLNASSAGLLNYMALVDLLAYDFMGDKLQRSMKLQTCAYIAVLLGAAYNRSDDYFSGFNDIPIPEDIIDQFGGSTDPIDLENVHDDADTQTTIGSSTKRKATKQKAKCWDHFEFVPTDKIVNDLPEFKAQCKHCQEKFAWQKEIGTTHLNRHYKKCQYKYGDLDTNQAQLQFGSPGAESSTPTLNNWIYSQEIM</sequence>
<proteinExistence type="inferred from homology"/>